<keyword evidence="8" id="KW-0472">Membrane</keyword>
<keyword evidence="4" id="KW-0812">Transmembrane</keyword>
<evidence type="ECO:0008006" key="12">
    <source>
        <dbReference type="Google" id="ProtNLM"/>
    </source>
</evidence>
<protein>
    <recommendedName>
        <fullName evidence="12">MICOS complex subunit MIC10</fullName>
    </recommendedName>
</protein>
<dbReference type="EMBL" id="AJWJ01000001">
    <property type="protein sequence ID" value="KAF2078630.1"/>
    <property type="molecule type" value="Genomic_DNA"/>
</dbReference>
<keyword evidence="7" id="KW-0496">Mitochondrion</keyword>
<proteinExistence type="inferred from homology"/>
<organism evidence="10 11">
    <name type="scientific">Polysphondylium violaceum</name>
    <dbReference type="NCBI Taxonomy" id="133409"/>
    <lineage>
        <taxon>Eukaryota</taxon>
        <taxon>Amoebozoa</taxon>
        <taxon>Evosea</taxon>
        <taxon>Eumycetozoa</taxon>
        <taxon>Dictyostelia</taxon>
        <taxon>Dictyosteliales</taxon>
        <taxon>Dictyosteliaceae</taxon>
        <taxon>Polysphondylium</taxon>
    </lineage>
</organism>
<dbReference type="InterPro" id="IPR007512">
    <property type="entry name" value="Mic10"/>
</dbReference>
<evidence type="ECO:0000256" key="6">
    <source>
        <dbReference type="ARBA" id="ARBA00022989"/>
    </source>
</evidence>
<dbReference type="GO" id="GO:0061617">
    <property type="term" value="C:MICOS complex"/>
    <property type="evidence" value="ECO:0007669"/>
    <property type="project" value="InterPro"/>
</dbReference>
<comment type="subcellular location">
    <subcellularLocation>
        <location evidence="2">Mitochondrion inner membrane</location>
    </subcellularLocation>
</comment>
<dbReference type="OrthoDB" id="20957at2759"/>
<comment type="caution">
    <text evidence="10">The sequence shown here is derived from an EMBL/GenBank/DDBJ whole genome shotgun (WGS) entry which is preliminary data.</text>
</comment>
<evidence type="ECO:0000256" key="8">
    <source>
        <dbReference type="ARBA" id="ARBA00023136"/>
    </source>
</evidence>
<comment type="similarity">
    <text evidence="3">Belongs to the MICOS complex subunit Mic10 family.</text>
</comment>
<name>A0A8J4V2Q8_9MYCE</name>
<reference evidence="10" key="1">
    <citation type="submission" date="2020-01" db="EMBL/GenBank/DDBJ databases">
        <title>Development of genomics and gene disruption for Polysphondylium violaceum indicates a role for the polyketide synthase stlB in stalk morphogenesis.</title>
        <authorList>
            <person name="Narita B."/>
            <person name="Kawabe Y."/>
            <person name="Kin K."/>
            <person name="Saito T."/>
            <person name="Gibbs R."/>
            <person name="Kuspa A."/>
            <person name="Muzny D."/>
            <person name="Queller D."/>
            <person name="Richards S."/>
            <person name="Strassman J."/>
            <person name="Sucgang R."/>
            <person name="Worley K."/>
            <person name="Schaap P."/>
        </authorList>
    </citation>
    <scope>NUCLEOTIDE SEQUENCE</scope>
    <source>
        <strain evidence="10">QSvi11</strain>
    </source>
</reference>
<feature type="region of interest" description="Disordered" evidence="9">
    <location>
        <begin position="83"/>
        <end position="107"/>
    </location>
</feature>
<evidence type="ECO:0000256" key="4">
    <source>
        <dbReference type="ARBA" id="ARBA00022692"/>
    </source>
</evidence>
<evidence type="ECO:0000256" key="2">
    <source>
        <dbReference type="ARBA" id="ARBA00004273"/>
    </source>
</evidence>
<keyword evidence="11" id="KW-1185">Reference proteome</keyword>
<sequence>MSEQKVITTEDQKLINTTEKCVEAILKKTTYGLVAPLGLLLVTSRLKVIGTAMLFGGGIGLGMGISDCNRYTRCHARSVCKKTDGKPCPKKQATAAVTEPVVEKADN</sequence>
<dbReference type="Proteomes" id="UP000695562">
    <property type="component" value="Unassembled WGS sequence"/>
</dbReference>
<dbReference type="Pfam" id="PF04418">
    <property type="entry name" value="DUF543"/>
    <property type="match status" value="1"/>
</dbReference>
<evidence type="ECO:0000313" key="11">
    <source>
        <dbReference type="Proteomes" id="UP000695562"/>
    </source>
</evidence>
<evidence type="ECO:0000256" key="5">
    <source>
        <dbReference type="ARBA" id="ARBA00022792"/>
    </source>
</evidence>
<evidence type="ECO:0000256" key="1">
    <source>
        <dbReference type="ARBA" id="ARBA00002689"/>
    </source>
</evidence>
<evidence type="ECO:0000256" key="9">
    <source>
        <dbReference type="SAM" id="MobiDB-lite"/>
    </source>
</evidence>
<gene>
    <name evidence="10" type="ORF">CYY_000001</name>
</gene>
<evidence type="ECO:0000313" key="10">
    <source>
        <dbReference type="EMBL" id="KAF2078630.1"/>
    </source>
</evidence>
<keyword evidence="5" id="KW-0999">Mitochondrion inner membrane</keyword>
<evidence type="ECO:0000256" key="7">
    <source>
        <dbReference type="ARBA" id="ARBA00023128"/>
    </source>
</evidence>
<evidence type="ECO:0000256" key="3">
    <source>
        <dbReference type="ARBA" id="ARBA00006792"/>
    </source>
</evidence>
<dbReference type="AlphaFoldDB" id="A0A8J4V2Q8"/>
<accession>A0A8J4V2Q8</accession>
<comment type="function">
    <text evidence="1">Component of the MICOS complex, a large protein complex of the mitochondrial inner membrane that plays crucial roles in the maintenance of crista junctions, inner membrane architecture, and formation of contact sites to the outer membrane.</text>
</comment>
<keyword evidence="6" id="KW-1133">Transmembrane helix</keyword>